<evidence type="ECO:0000256" key="6">
    <source>
        <dbReference type="ARBA" id="ARBA00022777"/>
    </source>
</evidence>
<evidence type="ECO:0000256" key="11">
    <source>
        <dbReference type="SAM" id="MobiDB-lite"/>
    </source>
</evidence>
<dbReference type="GeneID" id="66071715"/>
<dbReference type="GO" id="GO:0005737">
    <property type="term" value="C:cytoplasm"/>
    <property type="evidence" value="ECO:0007669"/>
    <property type="project" value="TreeGrafter"/>
</dbReference>
<keyword evidence="6" id="KW-0418">Kinase</keyword>
<dbReference type="PROSITE" id="PS00107">
    <property type="entry name" value="PROTEIN_KINASE_ATP"/>
    <property type="match status" value="1"/>
</dbReference>
<evidence type="ECO:0000256" key="3">
    <source>
        <dbReference type="ARBA" id="ARBA00022527"/>
    </source>
</evidence>
<dbReference type="Pfam" id="PF00069">
    <property type="entry name" value="Pkinase"/>
    <property type="match status" value="1"/>
</dbReference>
<evidence type="ECO:0000256" key="2">
    <source>
        <dbReference type="ARBA" id="ARBA00012513"/>
    </source>
</evidence>
<feature type="region of interest" description="Disordered" evidence="11">
    <location>
        <begin position="576"/>
        <end position="614"/>
    </location>
</feature>
<dbReference type="PANTHER" id="PTHR48012:SF21">
    <property type="entry name" value="PH DOMAIN-CONTAINING PROTEIN"/>
    <property type="match status" value="1"/>
</dbReference>
<dbReference type="GO" id="GO:0005524">
    <property type="term" value="F:ATP binding"/>
    <property type="evidence" value="ECO:0007669"/>
    <property type="project" value="UniProtKB-UniRule"/>
</dbReference>
<feature type="compositionally biased region" description="Low complexity" evidence="11">
    <location>
        <begin position="578"/>
        <end position="596"/>
    </location>
</feature>
<feature type="compositionally biased region" description="Polar residues" evidence="11">
    <location>
        <begin position="450"/>
        <end position="461"/>
    </location>
</feature>
<feature type="region of interest" description="Disordered" evidence="11">
    <location>
        <begin position="627"/>
        <end position="649"/>
    </location>
</feature>
<keyword evidence="3" id="KW-0723">Serine/threonine-protein kinase</keyword>
<accession>A0A9P7ULQ7</accession>
<feature type="compositionally biased region" description="Polar residues" evidence="11">
    <location>
        <begin position="788"/>
        <end position="797"/>
    </location>
</feature>
<evidence type="ECO:0000256" key="7">
    <source>
        <dbReference type="ARBA" id="ARBA00022840"/>
    </source>
</evidence>
<dbReference type="RefSeq" id="XP_043003174.1">
    <property type="nucleotide sequence ID" value="XM_043159571.1"/>
</dbReference>
<evidence type="ECO:0000256" key="9">
    <source>
        <dbReference type="ARBA" id="ARBA00048679"/>
    </source>
</evidence>
<feature type="region of interest" description="Disordered" evidence="11">
    <location>
        <begin position="770"/>
        <end position="799"/>
    </location>
</feature>
<evidence type="ECO:0000313" key="13">
    <source>
        <dbReference type="EMBL" id="KAG7086703.1"/>
    </source>
</evidence>
<dbReference type="InterPro" id="IPR050629">
    <property type="entry name" value="STE20/SPS1-PAK"/>
</dbReference>
<keyword evidence="5 10" id="KW-0547">Nucleotide-binding</keyword>
<evidence type="ECO:0000256" key="8">
    <source>
        <dbReference type="ARBA" id="ARBA00047899"/>
    </source>
</evidence>
<dbReference type="AlphaFoldDB" id="A0A9P7ULQ7"/>
<dbReference type="PROSITE" id="PS00108">
    <property type="entry name" value="PROTEIN_KINASE_ST"/>
    <property type="match status" value="1"/>
</dbReference>
<dbReference type="Proteomes" id="UP001049176">
    <property type="component" value="Chromosome 10"/>
</dbReference>
<keyword evidence="7 10" id="KW-0067">ATP-binding</keyword>
<feature type="compositionally biased region" description="Polar residues" evidence="11">
    <location>
        <begin position="504"/>
        <end position="528"/>
    </location>
</feature>
<feature type="domain" description="Protein kinase" evidence="12">
    <location>
        <begin position="11"/>
        <end position="267"/>
    </location>
</feature>
<organism evidence="13 14">
    <name type="scientific">Marasmius oreades</name>
    <name type="common">fairy-ring Marasmius</name>
    <dbReference type="NCBI Taxonomy" id="181124"/>
    <lineage>
        <taxon>Eukaryota</taxon>
        <taxon>Fungi</taxon>
        <taxon>Dikarya</taxon>
        <taxon>Basidiomycota</taxon>
        <taxon>Agaricomycotina</taxon>
        <taxon>Agaricomycetes</taxon>
        <taxon>Agaricomycetidae</taxon>
        <taxon>Agaricales</taxon>
        <taxon>Marasmiineae</taxon>
        <taxon>Marasmiaceae</taxon>
        <taxon>Marasmius</taxon>
    </lineage>
</organism>
<dbReference type="EC" id="2.7.11.1" evidence="2"/>
<dbReference type="FunFam" id="1.10.510.10:FF:000499">
    <property type="entry name" value="Serine/threonine-protein kinase KIC1"/>
    <property type="match status" value="1"/>
</dbReference>
<dbReference type="Gene3D" id="3.30.200.20">
    <property type="entry name" value="Phosphorylase Kinase, domain 1"/>
    <property type="match status" value="1"/>
</dbReference>
<dbReference type="EMBL" id="CM032190">
    <property type="protein sequence ID" value="KAG7086703.1"/>
    <property type="molecule type" value="Genomic_DNA"/>
</dbReference>
<keyword evidence="4" id="KW-0808">Transferase</keyword>
<evidence type="ECO:0000256" key="5">
    <source>
        <dbReference type="ARBA" id="ARBA00022741"/>
    </source>
</evidence>
<feature type="compositionally biased region" description="Polar residues" evidence="11">
    <location>
        <begin position="597"/>
        <end position="612"/>
    </location>
</feature>
<dbReference type="SUPFAM" id="SSF56112">
    <property type="entry name" value="Protein kinase-like (PK-like)"/>
    <property type="match status" value="1"/>
</dbReference>
<name>A0A9P7ULQ7_9AGAR</name>
<evidence type="ECO:0000259" key="12">
    <source>
        <dbReference type="PROSITE" id="PS50011"/>
    </source>
</evidence>
<keyword evidence="14" id="KW-1185">Reference proteome</keyword>
<feature type="compositionally biased region" description="Basic and acidic residues" evidence="11">
    <location>
        <begin position="462"/>
        <end position="474"/>
    </location>
</feature>
<evidence type="ECO:0000256" key="4">
    <source>
        <dbReference type="ARBA" id="ARBA00022679"/>
    </source>
</evidence>
<gene>
    <name evidence="13" type="ORF">E1B28_002639</name>
</gene>
<protein>
    <recommendedName>
        <fullName evidence="2">non-specific serine/threonine protein kinase</fullName>
        <ecNumber evidence="2">2.7.11.1</ecNumber>
    </recommendedName>
</protein>
<evidence type="ECO:0000256" key="10">
    <source>
        <dbReference type="PROSITE-ProRule" id="PRU10141"/>
    </source>
</evidence>
<feature type="region of interest" description="Disordered" evidence="11">
    <location>
        <begin position="320"/>
        <end position="401"/>
    </location>
</feature>
<feature type="binding site" evidence="10">
    <location>
        <position position="40"/>
    </location>
    <ligand>
        <name>ATP</name>
        <dbReference type="ChEBI" id="CHEBI:30616"/>
    </ligand>
</feature>
<dbReference type="PROSITE" id="PS50011">
    <property type="entry name" value="PROTEIN_KINASE_DOM"/>
    <property type="match status" value="1"/>
</dbReference>
<dbReference type="InterPro" id="IPR011009">
    <property type="entry name" value="Kinase-like_dom_sf"/>
</dbReference>
<evidence type="ECO:0000256" key="1">
    <source>
        <dbReference type="ARBA" id="ARBA00008874"/>
    </source>
</evidence>
<reference evidence="13" key="1">
    <citation type="journal article" date="2021" name="Genome Biol. Evol.">
        <title>The assembled and annotated genome of the fairy-ring fungus Marasmius oreades.</title>
        <authorList>
            <person name="Hiltunen M."/>
            <person name="Ament-Velasquez S.L."/>
            <person name="Johannesson H."/>
        </authorList>
    </citation>
    <scope>NUCLEOTIDE SEQUENCE</scope>
    <source>
        <strain evidence="13">03SP1</strain>
    </source>
</reference>
<dbReference type="GO" id="GO:0004674">
    <property type="term" value="F:protein serine/threonine kinase activity"/>
    <property type="evidence" value="ECO:0007669"/>
    <property type="project" value="UniProtKB-KW"/>
</dbReference>
<comment type="catalytic activity">
    <reaction evidence="9">
        <text>L-seryl-[protein] + ATP = O-phospho-L-seryl-[protein] + ADP + H(+)</text>
        <dbReference type="Rhea" id="RHEA:17989"/>
        <dbReference type="Rhea" id="RHEA-COMP:9863"/>
        <dbReference type="Rhea" id="RHEA-COMP:11604"/>
        <dbReference type="ChEBI" id="CHEBI:15378"/>
        <dbReference type="ChEBI" id="CHEBI:29999"/>
        <dbReference type="ChEBI" id="CHEBI:30616"/>
        <dbReference type="ChEBI" id="CHEBI:83421"/>
        <dbReference type="ChEBI" id="CHEBI:456216"/>
        <dbReference type="EC" id="2.7.11.1"/>
    </reaction>
</comment>
<dbReference type="KEGG" id="more:E1B28_002639"/>
<feature type="compositionally biased region" description="Polar residues" evidence="11">
    <location>
        <begin position="343"/>
        <end position="356"/>
    </location>
</feature>
<dbReference type="PANTHER" id="PTHR48012">
    <property type="entry name" value="STERILE20-LIKE KINASE, ISOFORM B-RELATED"/>
    <property type="match status" value="1"/>
</dbReference>
<dbReference type="InterPro" id="IPR000719">
    <property type="entry name" value="Prot_kinase_dom"/>
</dbReference>
<proteinExistence type="inferred from homology"/>
<feature type="compositionally biased region" description="Low complexity" evidence="11">
    <location>
        <begin position="630"/>
        <end position="648"/>
    </location>
</feature>
<dbReference type="FunFam" id="3.30.200.20:FF:000040">
    <property type="entry name" value="Dual specificity mitogen-activated protein kinase kinase"/>
    <property type="match status" value="1"/>
</dbReference>
<dbReference type="Gene3D" id="1.10.510.10">
    <property type="entry name" value="Transferase(Phosphotransferase) domain 1"/>
    <property type="match status" value="1"/>
</dbReference>
<feature type="region of interest" description="Disordered" evidence="11">
    <location>
        <begin position="414"/>
        <end position="529"/>
    </location>
</feature>
<dbReference type="OrthoDB" id="248923at2759"/>
<evidence type="ECO:0000313" key="14">
    <source>
        <dbReference type="Proteomes" id="UP001049176"/>
    </source>
</evidence>
<comment type="caution">
    <text evidence="13">The sequence shown here is derived from an EMBL/GenBank/DDBJ whole genome shotgun (WGS) entry which is preliminary data.</text>
</comment>
<feature type="region of interest" description="Disordered" evidence="11">
    <location>
        <begin position="675"/>
        <end position="698"/>
    </location>
</feature>
<comment type="similarity">
    <text evidence="1">Belongs to the protein kinase superfamily. STE Ser/Thr protein kinase family. STE20 subfamily.</text>
</comment>
<comment type="catalytic activity">
    <reaction evidence="8">
        <text>L-threonyl-[protein] + ATP = O-phospho-L-threonyl-[protein] + ADP + H(+)</text>
        <dbReference type="Rhea" id="RHEA:46608"/>
        <dbReference type="Rhea" id="RHEA-COMP:11060"/>
        <dbReference type="Rhea" id="RHEA-COMP:11605"/>
        <dbReference type="ChEBI" id="CHEBI:15378"/>
        <dbReference type="ChEBI" id="CHEBI:30013"/>
        <dbReference type="ChEBI" id="CHEBI:30616"/>
        <dbReference type="ChEBI" id="CHEBI:61977"/>
        <dbReference type="ChEBI" id="CHEBI:456216"/>
        <dbReference type="EC" id="2.7.11.1"/>
    </reaction>
</comment>
<sequence>MASQPPVHQLYKRLETVGKGAYGSVSKGVHIPTGKVVALKIINLDTPDDDVEDIQREVSLLTQLRDAPNITQYYGCYMDGPRVWIVMELAQGGSVLSLMKASPDGCLEEKYVSVIIREVLVALSYLHKVPVIHRDMKAANILVTATGKVMICDFGVSALLATTSSKRNTLTGTPYWMAPEVVQTTPAYDTKADIWSLGIMIYEMIKGSPPHSHLDKFTVMDLIPRAKPPRLMDNEGSKDMRDFMSFCLKEVPTERLPADELLRTKWIKSVQKVPVSFLQDLVRRLQQAGPRASLAGPLDWEQQEFGDRDIDEELWEFETVRGRPTQLTTEEEFETGMTERSHPQATIHTNSANPLPSSLRGLFGDDLSNNQNNIRPPGFVTPNAASPPHAPSPSPLPTATRAPKQPLFLEINDEERTHTNNFVFPRSGARSKLQLASNTNSPDDEALPSPEQNLTLHNASTIDDHSPADDRDSDSPLTAGTVRSYRDIRSLRGLPDIAIPPPTTNGAAINIASTPPSDTPSSVMSASSPDLFASIPRPVITRKRSKSNADGFNARTGGLSVRRDVDMNLATAGAFQFPPSTKGSTSSSTSTPVVVPLQSTRNSPNHSSTQHSPVVHQAAYSLDAPGRRYANASPRSPPSISRTRSATTLPENAMAAASLSGTELADFPLVPPVKPFAEQRRNRSGSDSSSSSRTAINLGTPGLKDVIKIPSLSSEHQLGLSDLLPPSPSTVVNPRTFAPTPSHLNPSVALPSPSIIPLLKENVNGAPGSFALGLPRTSSPAPLDHEVNAQSNQSATLSQQVSHARVSSVSHHPSTSVTSNSSFSGIPAFTSFGLPVLRPVDFGALMTTESTHAELARTIEDLAKCLAVVESGLSGILEVQNSHVDPIEEEQEDSGNFSEIDEDPIHAEAGVIDLETNVGSDVDIGSYFPPGAVLNERSGGGILAAG</sequence>
<dbReference type="SMART" id="SM00220">
    <property type="entry name" value="S_TKc"/>
    <property type="match status" value="1"/>
</dbReference>
<dbReference type="InterPro" id="IPR017441">
    <property type="entry name" value="Protein_kinase_ATP_BS"/>
</dbReference>
<dbReference type="InterPro" id="IPR008271">
    <property type="entry name" value="Ser/Thr_kinase_AS"/>
</dbReference>